<dbReference type="AlphaFoldDB" id="A0A8E2IB95"/>
<dbReference type="RefSeq" id="WP_078109219.1">
    <property type="nucleotide sequence ID" value="NZ_CP065424.1"/>
</dbReference>
<comment type="caution">
    <text evidence="2">The sequence shown here is derived from an EMBL/GenBank/DDBJ whole genome shotgun (WGS) entry which is preliminary data.</text>
</comment>
<dbReference type="Pfam" id="PF14594">
    <property type="entry name" value="Sipho_Gp37"/>
    <property type="match status" value="1"/>
</dbReference>
<dbReference type="EMBL" id="MTLA01000012">
    <property type="protein sequence ID" value="OOP70161.1"/>
    <property type="molecule type" value="Genomic_DNA"/>
</dbReference>
<gene>
    <name evidence="2" type="ORF">BWZ43_01050</name>
</gene>
<reference evidence="2 3" key="1">
    <citation type="submission" date="2017-01" db="EMBL/GenBank/DDBJ databases">
        <title>Draft genome sequence of Bacillus oleronius.</title>
        <authorList>
            <person name="Allam M."/>
        </authorList>
    </citation>
    <scope>NUCLEOTIDE SEQUENCE [LARGE SCALE GENOMIC DNA]</scope>
    <source>
        <strain evidence="2 3">DSM 9356</strain>
    </source>
</reference>
<keyword evidence="3" id="KW-1185">Reference proteome</keyword>
<evidence type="ECO:0000313" key="2">
    <source>
        <dbReference type="EMBL" id="OOP70161.1"/>
    </source>
</evidence>
<organism evidence="2 3">
    <name type="scientific">Heyndrickxia oleronia</name>
    <dbReference type="NCBI Taxonomy" id="38875"/>
    <lineage>
        <taxon>Bacteria</taxon>
        <taxon>Bacillati</taxon>
        <taxon>Bacillota</taxon>
        <taxon>Bacilli</taxon>
        <taxon>Bacillales</taxon>
        <taxon>Bacillaceae</taxon>
        <taxon>Heyndrickxia</taxon>
    </lineage>
</organism>
<evidence type="ECO:0000313" key="3">
    <source>
        <dbReference type="Proteomes" id="UP000189761"/>
    </source>
</evidence>
<sequence length="394" mass="45092">MQKPIRILSADMDILGETEAYESMFFTRRFHTFGDIELKINRYKKHADKLLKGNLILVGKELNKVFIIKHREIDLDENGKATENWLVKGLSLQAVVTQRITIPPAYTAYDYKSGNAETVMKHYIERNIVNPVDPRRKISQLVIAPNQNRGPSISWQSRYKNLSEEMTEISLATGLGWDVTLDLKNKQWVFDVVEGKDVSVNQSIHPPVIFSPQFESLQSLHYTESELNYKNSAYVAGQGEGVERRIVEVGKEVGLSRHEIFIDARDIPETEDIEVPDGDGGTTNETIPRPVADIIKDLTDRGNQQLEQLIQEHYLEGQILTYSPFKYEKDYNLGDITTIQSKDWGVTLDTRITEIKEIYEENGFRIEGTFGNNRPTLTQKIKQELAQMSGEVRK</sequence>
<dbReference type="InterPro" id="IPR029432">
    <property type="entry name" value="Gp28/Gp37-like_dom"/>
</dbReference>
<accession>A0A8E2IB95</accession>
<feature type="domain" description="Gp28/Gp37-like" evidence="1">
    <location>
        <begin position="4"/>
        <end position="372"/>
    </location>
</feature>
<name>A0A8E2IB95_9BACI</name>
<evidence type="ECO:0000259" key="1">
    <source>
        <dbReference type="Pfam" id="PF14594"/>
    </source>
</evidence>
<proteinExistence type="predicted"/>
<dbReference type="Proteomes" id="UP000189761">
    <property type="component" value="Unassembled WGS sequence"/>
</dbReference>
<protein>
    <recommendedName>
        <fullName evidence="1">Gp28/Gp37-like domain-containing protein</fullName>
    </recommendedName>
</protein>